<comment type="caution">
    <text evidence="1">The sequence shown here is derived from an EMBL/GenBank/DDBJ whole genome shotgun (WGS) entry which is preliminary data.</text>
</comment>
<evidence type="ECO:0000313" key="2">
    <source>
        <dbReference type="Proteomes" id="UP001583193"/>
    </source>
</evidence>
<name>A0ABR3XY85_9EURO</name>
<reference evidence="1 2" key="1">
    <citation type="journal article" date="2024" name="IMA Fungus">
        <title>IMA Genome - F19 : A genome assembly and annotation guide to empower mycologists, including annotated draft genome sequences of Ceratocystis pirilliformis, Diaporthe australafricana, Fusarium ophioides, Paecilomyces lecythidis, and Sporothrix stenoceras.</title>
        <authorList>
            <person name="Aylward J."/>
            <person name="Wilson A.M."/>
            <person name="Visagie C.M."/>
            <person name="Spraker J."/>
            <person name="Barnes I."/>
            <person name="Buitendag C."/>
            <person name="Ceriani C."/>
            <person name="Del Mar Angel L."/>
            <person name="du Plessis D."/>
            <person name="Fuchs T."/>
            <person name="Gasser K."/>
            <person name="Kramer D."/>
            <person name="Li W."/>
            <person name="Munsamy K."/>
            <person name="Piso A."/>
            <person name="Price J.L."/>
            <person name="Sonnekus B."/>
            <person name="Thomas C."/>
            <person name="van der Nest A."/>
            <person name="van Dijk A."/>
            <person name="van Heerden A."/>
            <person name="van Vuuren N."/>
            <person name="Yilmaz N."/>
            <person name="Duong T.A."/>
            <person name="van der Merwe N.A."/>
            <person name="Wingfield M.J."/>
            <person name="Wingfield B.D."/>
        </authorList>
    </citation>
    <scope>NUCLEOTIDE SEQUENCE [LARGE SCALE GENOMIC DNA]</scope>
    <source>
        <strain evidence="1 2">CMW 18167</strain>
    </source>
</reference>
<protein>
    <submittedName>
        <fullName evidence="1">Uncharacterized protein</fullName>
    </submittedName>
</protein>
<gene>
    <name evidence="1" type="ORF">Plec18167_003480</name>
</gene>
<dbReference type="PANTHER" id="PTHR38111">
    <property type="entry name" value="ZN(2)-C6 FUNGAL-TYPE DOMAIN-CONTAINING PROTEIN-RELATED"/>
    <property type="match status" value="1"/>
</dbReference>
<proteinExistence type="predicted"/>
<evidence type="ECO:0000313" key="1">
    <source>
        <dbReference type="EMBL" id="KAL1880944.1"/>
    </source>
</evidence>
<keyword evidence="2" id="KW-1185">Reference proteome</keyword>
<dbReference type="InterPro" id="IPR053178">
    <property type="entry name" value="Osmoadaptation_assoc"/>
</dbReference>
<sequence>MERFEVLFDVTKPAHRVRHTQGIDALMRQRGPPDLKNEFDIQLAIENHASLISKWVVEGGDNFYLHPQWKHAMDQAVVHADVPVQRKQVYSVGRYYAYWPSLVHELQGIYSDGTFLPNAERVLALWDRVTFLNAEVLAAGELNISSARFLDQIMEKTDTDTESPLGTQFDFANIDTLQLLVTYVMLLIILNRILYHLSVLSGRPTLSLQENHKDLCRQIWMCIPFMRAMQGMGSILFAAPLYLSYEGATTDSEKKYLLDYIMETAKRSGRYPEDRREVEKFVLNTARSMTGQRPFDTTRFSKSI</sequence>
<dbReference type="EMBL" id="JAVDPF010000008">
    <property type="protein sequence ID" value="KAL1880944.1"/>
    <property type="molecule type" value="Genomic_DNA"/>
</dbReference>
<accession>A0ABR3XY85</accession>
<dbReference type="Proteomes" id="UP001583193">
    <property type="component" value="Unassembled WGS sequence"/>
</dbReference>
<organism evidence="1 2">
    <name type="scientific">Paecilomyces lecythidis</name>
    <dbReference type="NCBI Taxonomy" id="3004212"/>
    <lineage>
        <taxon>Eukaryota</taxon>
        <taxon>Fungi</taxon>
        <taxon>Dikarya</taxon>
        <taxon>Ascomycota</taxon>
        <taxon>Pezizomycotina</taxon>
        <taxon>Eurotiomycetes</taxon>
        <taxon>Eurotiomycetidae</taxon>
        <taxon>Eurotiales</taxon>
        <taxon>Thermoascaceae</taxon>
        <taxon>Paecilomyces</taxon>
    </lineage>
</organism>
<dbReference type="PANTHER" id="PTHR38111:SF2">
    <property type="entry name" value="FINGER DOMAIN PROTEIN, PUTATIVE (AFU_ORTHOLOGUE AFUA_1G01560)-RELATED"/>
    <property type="match status" value="1"/>
</dbReference>